<evidence type="ECO:0008006" key="3">
    <source>
        <dbReference type="Google" id="ProtNLM"/>
    </source>
</evidence>
<sequence length="635" mass="72765">MAKYLPADCLEKILTYFCEDVKTLHSCTLVNTQWCESAVVILWSQPFRFLHAFRDKKTCLPWTERAASLLKIYLTCLQDQETYNRQPYKLPIFNYIQFLKRLDINEFSEAVIGYLQTGQGKFIHQPTFSHPKSHSFNMSVFGQTVVKPQRVVCNRIMASTSINGCDPTTAYLINNDILGKLLMNNSVIIKTLCVTNQRTYAVEPHLWLHTILPNTNHRLSQLSCLICNTPCHAQLFHTLSKFAIHLQTIKIWMDIPPAKISQKNLLKHGIESLNAQVEGISTLIRSQQELKEFELGYTELGLSDIISALITQINSLRSITFYKVNFKNWKPLLRLLELANLEELLFNSCYYLPTCVASLLTGIENITNLYEFKSRIEKLEISSAPCGVIESILRRANVSLSELVISNIFTPPSTLNTTITSVSMSSPQQQQQQQHHHHHQTIATTLPPNRVIQTISQYCPNLTLAKIYIDINSLPYLHTLLLSCPKLQTLTIFGPRDPPGINVNKVLRESSLINLKCMENLSIHSCWTYTPENLDLFLSNPTLKLKKLEILWSGCFGNEHLNVVLKRLCSRGTEMRRESWDGIIRGADRQRARGSLIVKRNNGLELLHIQTQQILKYEKTREIKKLIKDFKVGNW</sequence>
<dbReference type="Proteomes" id="UP000439903">
    <property type="component" value="Unassembled WGS sequence"/>
</dbReference>
<dbReference type="EMBL" id="WTPW01000615">
    <property type="protein sequence ID" value="KAF0494457.1"/>
    <property type="molecule type" value="Genomic_DNA"/>
</dbReference>
<proteinExistence type="predicted"/>
<accession>A0A8H4AH39</accession>
<evidence type="ECO:0000313" key="1">
    <source>
        <dbReference type="EMBL" id="KAF0494457.1"/>
    </source>
</evidence>
<name>A0A8H4AH39_GIGMA</name>
<keyword evidence="2" id="KW-1185">Reference proteome</keyword>
<reference evidence="1 2" key="1">
    <citation type="journal article" date="2019" name="Environ. Microbiol.">
        <title>At the nexus of three kingdoms: the genome of the mycorrhizal fungus Gigaspora margarita provides insights into plant, endobacterial and fungal interactions.</title>
        <authorList>
            <person name="Venice F."/>
            <person name="Ghignone S."/>
            <person name="Salvioli di Fossalunga A."/>
            <person name="Amselem J."/>
            <person name="Novero M."/>
            <person name="Xianan X."/>
            <person name="Sedzielewska Toro K."/>
            <person name="Morin E."/>
            <person name="Lipzen A."/>
            <person name="Grigoriev I.V."/>
            <person name="Henrissat B."/>
            <person name="Martin F.M."/>
            <person name="Bonfante P."/>
        </authorList>
    </citation>
    <scope>NUCLEOTIDE SEQUENCE [LARGE SCALE GENOMIC DNA]</scope>
    <source>
        <strain evidence="1 2">BEG34</strain>
    </source>
</reference>
<dbReference type="OrthoDB" id="2342138at2759"/>
<dbReference type="AlphaFoldDB" id="A0A8H4AH39"/>
<evidence type="ECO:0000313" key="2">
    <source>
        <dbReference type="Proteomes" id="UP000439903"/>
    </source>
</evidence>
<comment type="caution">
    <text evidence="1">The sequence shown here is derived from an EMBL/GenBank/DDBJ whole genome shotgun (WGS) entry which is preliminary data.</text>
</comment>
<protein>
    <recommendedName>
        <fullName evidence="3">F-box domain-containing protein</fullName>
    </recommendedName>
</protein>
<gene>
    <name evidence="1" type="ORF">F8M41_021250</name>
</gene>
<organism evidence="1 2">
    <name type="scientific">Gigaspora margarita</name>
    <dbReference type="NCBI Taxonomy" id="4874"/>
    <lineage>
        <taxon>Eukaryota</taxon>
        <taxon>Fungi</taxon>
        <taxon>Fungi incertae sedis</taxon>
        <taxon>Mucoromycota</taxon>
        <taxon>Glomeromycotina</taxon>
        <taxon>Glomeromycetes</taxon>
        <taxon>Diversisporales</taxon>
        <taxon>Gigasporaceae</taxon>
        <taxon>Gigaspora</taxon>
    </lineage>
</organism>